<accession>A0A1H8QQL2</accession>
<name>A0A1H8QQL2_9GAMM</name>
<sequence length="81" mass="8843">MPIDYRKTVARLEGTCTVEEAEALLQWLQANPQGKVNLKESGHLHAAVLQVLMAVRPPLSAEPSDPFLSRWVVPAITGAQP</sequence>
<protein>
    <submittedName>
        <fullName evidence="1">Uncharacterized protein</fullName>
    </submittedName>
</protein>
<dbReference type="AlphaFoldDB" id="A0A1H8QQL2"/>
<evidence type="ECO:0000313" key="2">
    <source>
        <dbReference type="Proteomes" id="UP000199657"/>
    </source>
</evidence>
<dbReference type="RefSeq" id="WP_091639978.1">
    <property type="nucleotide sequence ID" value="NZ_FOEG01000001.1"/>
</dbReference>
<dbReference type="OrthoDB" id="7585928at2"/>
<dbReference type="STRING" id="406100.SAMN04488052_101725"/>
<proteinExistence type="predicted"/>
<gene>
    <name evidence="1" type="ORF">SAMN04488052_101725</name>
</gene>
<dbReference type="Proteomes" id="UP000199657">
    <property type="component" value="Unassembled WGS sequence"/>
</dbReference>
<keyword evidence="2" id="KW-1185">Reference proteome</keyword>
<dbReference type="EMBL" id="FOEG01000001">
    <property type="protein sequence ID" value="SEO56505.1"/>
    <property type="molecule type" value="Genomic_DNA"/>
</dbReference>
<reference evidence="1 2" key="1">
    <citation type="submission" date="2016-10" db="EMBL/GenBank/DDBJ databases">
        <authorList>
            <person name="de Groot N.N."/>
        </authorList>
    </citation>
    <scope>NUCLEOTIDE SEQUENCE [LARGE SCALE GENOMIC DNA]</scope>
    <source>
        <strain evidence="1 2">CGMCC 1.6291</strain>
    </source>
</reference>
<organism evidence="1 2">
    <name type="scientific">Aquisalimonas asiatica</name>
    <dbReference type="NCBI Taxonomy" id="406100"/>
    <lineage>
        <taxon>Bacteria</taxon>
        <taxon>Pseudomonadati</taxon>
        <taxon>Pseudomonadota</taxon>
        <taxon>Gammaproteobacteria</taxon>
        <taxon>Chromatiales</taxon>
        <taxon>Ectothiorhodospiraceae</taxon>
        <taxon>Aquisalimonas</taxon>
    </lineage>
</organism>
<evidence type="ECO:0000313" key="1">
    <source>
        <dbReference type="EMBL" id="SEO56505.1"/>
    </source>
</evidence>